<organism evidence="2 3">
    <name type="scientific">Ilex paraguariensis</name>
    <name type="common">yerba mate</name>
    <dbReference type="NCBI Taxonomy" id="185542"/>
    <lineage>
        <taxon>Eukaryota</taxon>
        <taxon>Viridiplantae</taxon>
        <taxon>Streptophyta</taxon>
        <taxon>Embryophyta</taxon>
        <taxon>Tracheophyta</taxon>
        <taxon>Spermatophyta</taxon>
        <taxon>Magnoliopsida</taxon>
        <taxon>eudicotyledons</taxon>
        <taxon>Gunneridae</taxon>
        <taxon>Pentapetalae</taxon>
        <taxon>asterids</taxon>
        <taxon>campanulids</taxon>
        <taxon>Aquifoliales</taxon>
        <taxon>Aquifoliaceae</taxon>
        <taxon>Ilex</taxon>
    </lineage>
</organism>
<keyword evidence="1" id="KW-1133">Transmembrane helix</keyword>
<comment type="caution">
    <text evidence="2">The sequence shown here is derived from an EMBL/GenBank/DDBJ whole genome shotgun (WGS) entry which is preliminary data.</text>
</comment>
<keyword evidence="1" id="KW-0812">Transmembrane</keyword>
<keyword evidence="1" id="KW-0472">Membrane</keyword>
<evidence type="ECO:0000256" key="1">
    <source>
        <dbReference type="SAM" id="Phobius"/>
    </source>
</evidence>
<name>A0ABC8UE92_9AQUA</name>
<dbReference type="AlphaFoldDB" id="A0ABC8UE92"/>
<keyword evidence="3" id="KW-1185">Reference proteome</keyword>
<accession>A0ABC8UE92</accession>
<reference evidence="2 3" key="1">
    <citation type="submission" date="2024-02" db="EMBL/GenBank/DDBJ databases">
        <authorList>
            <person name="Vignale AGUSTIN F."/>
            <person name="Sosa J E."/>
            <person name="Modenutti C."/>
        </authorList>
    </citation>
    <scope>NUCLEOTIDE SEQUENCE [LARGE SCALE GENOMIC DNA]</scope>
</reference>
<proteinExistence type="predicted"/>
<dbReference type="EMBL" id="CAUOFW020007279">
    <property type="protein sequence ID" value="CAK9178527.1"/>
    <property type="molecule type" value="Genomic_DNA"/>
</dbReference>
<protein>
    <submittedName>
        <fullName evidence="2">Uncharacterized protein</fullName>
    </submittedName>
</protein>
<evidence type="ECO:0000313" key="2">
    <source>
        <dbReference type="EMBL" id="CAK9178527.1"/>
    </source>
</evidence>
<evidence type="ECO:0000313" key="3">
    <source>
        <dbReference type="Proteomes" id="UP001642360"/>
    </source>
</evidence>
<dbReference type="Proteomes" id="UP001642360">
    <property type="component" value="Unassembled WGS sequence"/>
</dbReference>
<feature type="transmembrane region" description="Helical" evidence="1">
    <location>
        <begin position="38"/>
        <end position="63"/>
    </location>
</feature>
<gene>
    <name evidence="2" type="ORF">ILEXP_LOCUS48438</name>
</gene>
<sequence length="70" mass="7836">MHHTRKRNKTKPVDVNIQVFPIPIARTMRFLGDNTKNILSSFVVSYESVTLLGLAALAIKFLIPVGLIKC</sequence>